<protein>
    <submittedName>
        <fullName evidence="1">Uncharacterized protein</fullName>
    </submittedName>
</protein>
<sequence>MTDAEEPPAERSPAVTELTIGCLADDEVADALRRAVLVLLASEEFTDIPWTLTVSRAPELQDSYAHLYDQAAIEASSGIAR</sequence>
<gene>
    <name evidence="1" type="ORF">NB037_06920</name>
</gene>
<dbReference type="Proteomes" id="UP001155240">
    <property type="component" value="Unassembled WGS sequence"/>
</dbReference>
<accession>A0A9X2ISP7</accession>
<organism evidence="1 2">
    <name type="scientific">Rathayibacter rubneri</name>
    <dbReference type="NCBI Taxonomy" id="2950106"/>
    <lineage>
        <taxon>Bacteria</taxon>
        <taxon>Bacillati</taxon>
        <taxon>Actinomycetota</taxon>
        <taxon>Actinomycetes</taxon>
        <taxon>Micrococcales</taxon>
        <taxon>Microbacteriaceae</taxon>
        <taxon>Rathayibacter</taxon>
    </lineage>
</organism>
<proteinExistence type="predicted"/>
<keyword evidence="2" id="KW-1185">Reference proteome</keyword>
<evidence type="ECO:0000313" key="2">
    <source>
        <dbReference type="Proteomes" id="UP001155240"/>
    </source>
</evidence>
<comment type="caution">
    <text evidence="1">The sequence shown here is derived from an EMBL/GenBank/DDBJ whole genome shotgun (WGS) entry which is preliminary data.</text>
</comment>
<dbReference type="RefSeq" id="WP_251944555.1">
    <property type="nucleotide sequence ID" value="NZ_JAMRYM010000019.1"/>
</dbReference>
<name>A0A9X2ISP7_9MICO</name>
<reference evidence="1" key="1">
    <citation type="submission" date="2022-06" db="EMBL/GenBank/DDBJ databases">
        <title>Whole genome shotgun sequencing (WGS) of Rathayibacter sp. ZW T2_19, isolated from stored onions (Allium cepa).</title>
        <authorList>
            <person name="Stoll D.A."/>
            <person name="Huch M."/>
        </authorList>
    </citation>
    <scope>NUCLEOTIDE SEQUENCE</scope>
    <source>
        <strain evidence="1">ZW T2_19</strain>
    </source>
</reference>
<dbReference type="AlphaFoldDB" id="A0A9X2ISP7"/>
<dbReference type="EMBL" id="JAMRYM010000019">
    <property type="protein sequence ID" value="MCM6762147.1"/>
    <property type="molecule type" value="Genomic_DNA"/>
</dbReference>
<evidence type="ECO:0000313" key="1">
    <source>
        <dbReference type="EMBL" id="MCM6762147.1"/>
    </source>
</evidence>